<dbReference type="EC" id="3.4.19.12" evidence="3"/>
<feature type="compositionally biased region" description="Low complexity" evidence="12">
    <location>
        <begin position="254"/>
        <end position="264"/>
    </location>
</feature>
<feature type="region of interest" description="Disordered" evidence="12">
    <location>
        <begin position="521"/>
        <end position="547"/>
    </location>
</feature>
<accession>A0A1J6IHP0</accession>
<keyword evidence="7" id="KW-0833">Ubl conjugation pathway</keyword>
<keyword evidence="4" id="KW-0645">Protease</keyword>
<evidence type="ECO:0000256" key="9">
    <source>
        <dbReference type="ARBA" id="ARBA00022807"/>
    </source>
</evidence>
<dbReference type="AlphaFoldDB" id="A0A1J6IHP0"/>
<dbReference type="Gramene" id="OIT04390">
    <property type="protein sequence ID" value="OIT04390"/>
    <property type="gene ID" value="A4A49_07781"/>
</dbReference>
<dbReference type="Pfam" id="PF00443">
    <property type="entry name" value="UCH"/>
    <property type="match status" value="1"/>
</dbReference>
<dbReference type="GO" id="GO:0005829">
    <property type="term" value="C:cytosol"/>
    <property type="evidence" value="ECO:0007669"/>
    <property type="project" value="TreeGrafter"/>
</dbReference>
<dbReference type="GeneID" id="109223297"/>
<feature type="compositionally biased region" description="Polar residues" evidence="12">
    <location>
        <begin position="471"/>
        <end position="490"/>
    </location>
</feature>
<feature type="domain" description="USP" evidence="13">
    <location>
        <begin position="637"/>
        <end position="942"/>
    </location>
</feature>
<keyword evidence="5" id="KW-0479">Metal-binding</keyword>
<keyword evidence="9" id="KW-0788">Thiol protease</keyword>
<dbReference type="InterPro" id="IPR018200">
    <property type="entry name" value="USP_CS"/>
</dbReference>
<comment type="caution">
    <text evidence="15">The sequence shown here is derived from an EMBL/GenBank/DDBJ whole genome shotgun (WGS) entry which is preliminary data.</text>
</comment>
<dbReference type="GO" id="GO:0005634">
    <property type="term" value="C:nucleus"/>
    <property type="evidence" value="ECO:0007669"/>
    <property type="project" value="TreeGrafter"/>
</dbReference>
<evidence type="ECO:0000256" key="5">
    <source>
        <dbReference type="ARBA" id="ARBA00022723"/>
    </source>
</evidence>
<feature type="region of interest" description="Disordered" evidence="12">
    <location>
        <begin position="950"/>
        <end position="1039"/>
    </location>
</feature>
<dbReference type="Pfam" id="PF01753">
    <property type="entry name" value="zf-MYND"/>
    <property type="match status" value="1"/>
</dbReference>
<feature type="region of interest" description="Disordered" evidence="12">
    <location>
        <begin position="254"/>
        <end position="276"/>
    </location>
</feature>
<evidence type="ECO:0000259" key="13">
    <source>
        <dbReference type="PROSITE" id="PS50235"/>
    </source>
</evidence>
<dbReference type="InterPro" id="IPR028889">
    <property type="entry name" value="USP"/>
</dbReference>
<keyword evidence="8 15" id="KW-0378">Hydrolase</keyword>
<evidence type="ECO:0000256" key="8">
    <source>
        <dbReference type="ARBA" id="ARBA00022801"/>
    </source>
</evidence>
<dbReference type="PROSITE" id="PS01360">
    <property type="entry name" value="ZF_MYND_1"/>
    <property type="match status" value="1"/>
</dbReference>
<dbReference type="SUPFAM" id="SSF144232">
    <property type="entry name" value="HIT/MYND zinc finger-like"/>
    <property type="match status" value="1"/>
</dbReference>
<dbReference type="PANTHER" id="PTHR24006:SF874">
    <property type="entry name" value="UBIQUITIN CARBOXYL-TERMINAL HYDROLASE 16"/>
    <property type="match status" value="1"/>
</dbReference>
<keyword evidence="16" id="KW-1185">Reference proteome</keyword>
<dbReference type="KEGG" id="nau:109223297"/>
<dbReference type="GO" id="GO:0004843">
    <property type="term" value="F:cysteine-type deubiquitinase activity"/>
    <property type="evidence" value="ECO:0007669"/>
    <property type="project" value="UniProtKB-EC"/>
</dbReference>
<evidence type="ECO:0000313" key="15">
    <source>
        <dbReference type="EMBL" id="OIT04390.1"/>
    </source>
</evidence>
<feature type="region of interest" description="Disordered" evidence="12">
    <location>
        <begin position="333"/>
        <end position="359"/>
    </location>
</feature>
<comment type="similarity">
    <text evidence="2">Belongs to the peptidase C19 family.</text>
</comment>
<feature type="domain" description="MYND-type" evidence="14">
    <location>
        <begin position="115"/>
        <end position="152"/>
    </location>
</feature>
<evidence type="ECO:0000256" key="1">
    <source>
        <dbReference type="ARBA" id="ARBA00000707"/>
    </source>
</evidence>
<feature type="compositionally biased region" description="Polar residues" evidence="12">
    <location>
        <begin position="985"/>
        <end position="1003"/>
    </location>
</feature>
<feature type="compositionally biased region" description="Low complexity" evidence="12">
    <location>
        <begin position="414"/>
        <end position="425"/>
    </location>
</feature>
<evidence type="ECO:0000256" key="10">
    <source>
        <dbReference type="ARBA" id="ARBA00022833"/>
    </source>
</evidence>
<dbReference type="SMR" id="A0A1J6IHP0"/>
<evidence type="ECO:0000259" key="14">
    <source>
        <dbReference type="PROSITE" id="PS50865"/>
    </source>
</evidence>
<dbReference type="EMBL" id="MJEQ01037185">
    <property type="protein sequence ID" value="OIT04390.1"/>
    <property type="molecule type" value="Genomic_DNA"/>
</dbReference>
<feature type="region of interest" description="Disordered" evidence="12">
    <location>
        <begin position="1145"/>
        <end position="1178"/>
    </location>
</feature>
<name>A0A1J6IHP0_NICAT</name>
<evidence type="ECO:0000256" key="11">
    <source>
        <dbReference type="PROSITE-ProRule" id="PRU00134"/>
    </source>
</evidence>
<dbReference type="GO" id="GO:0006508">
    <property type="term" value="P:proteolysis"/>
    <property type="evidence" value="ECO:0007669"/>
    <property type="project" value="UniProtKB-KW"/>
</dbReference>
<dbReference type="SUPFAM" id="SSF54001">
    <property type="entry name" value="Cysteine proteinases"/>
    <property type="match status" value="1"/>
</dbReference>
<dbReference type="PROSITE" id="PS00972">
    <property type="entry name" value="USP_1"/>
    <property type="match status" value="1"/>
</dbReference>
<keyword evidence="6 11" id="KW-0863">Zinc-finger</keyword>
<organism evidence="15 16">
    <name type="scientific">Nicotiana attenuata</name>
    <name type="common">Coyote tobacco</name>
    <dbReference type="NCBI Taxonomy" id="49451"/>
    <lineage>
        <taxon>Eukaryota</taxon>
        <taxon>Viridiplantae</taxon>
        <taxon>Streptophyta</taxon>
        <taxon>Embryophyta</taxon>
        <taxon>Tracheophyta</taxon>
        <taxon>Spermatophyta</taxon>
        <taxon>Magnoliopsida</taxon>
        <taxon>eudicotyledons</taxon>
        <taxon>Gunneridae</taxon>
        <taxon>Pentapetalae</taxon>
        <taxon>asterids</taxon>
        <taxon>lamiids</taxon>
        <taxon>Solanales</taxon>
        <taxon>Solanaceae</taxon>
        <taxon>Nicotianoideae</taxon>
        <taxon>Nicotianeae</taxon>
        <taxon>Nicotiana</taxon>
    </lineage>
</organism>
<feature type="compositionally biased region" description="Low complexity" evidence="12">
    <location>
        <begin position="1014"/>
        <end position="1026"/>
    </location>
</feature>
<dbReference type="Proteomes" id="UP000187609">
    <property type="component" value="Unassembled WGS sequence"/>
</dbReference>
<evidence type="ECO:0000256" key="4">
    <source>
        <dbReference type="ARBA" id="ARBA00022670"/>
    </source>
</evidence>
<gene>
    <name evidence="15" type="primary">UBP16</name>
    <name evidence="15" type="ORF">A4A49_07781</name>
</gene>
<protein>
    <recommendedName>
        <fullName evidence="3">ubiquitinyl hydrolase 1</fullName>
        <ecNumber evidence="3">3.4.19.12</ecNumber>
    </recommendedName>
</protein>
<evidence type="ECO:0000256" key="6">
    <source>
        <dbReference type="ARBA" id="ARBA00022771"/>
    </source>
</evidence>
<feature type="compositionally biased region" description="Low complexity" evidence="12">
    <location>
        <begin position="333"/>
        <end position="355"/>
    </location>
</feature>
<evidence type="ECO:0000313" key="16">
    <source>
        <dbReference type="Proteomes" id="UP000187609"/>
    </source>
</evidence>
<evidence type="ECO:0000256" key="12">
    <source>
        <dbReference type="SAM" id="MobiDB-lite"/>
    </source>
</evidence>
<feature type="compositionally biased region" description="Polar residues" evidence="12">
    <location>
        <begin position="1027"/>
        <end position="1039"/>
    </location>
</feature>
<feature type="region of interest" description="Disordered" evidence="12">
    <location>
        <begin position="1054"/>
        <end position="1081"/>
    </location>
</feature>
<keyword evidence="10" id="KW-0862">Zinc</keyword>
<dbReference type="OrthoDB" id="420187at2759"/>
<feature type="region of interest" description="Disordered" evidence="12">
    <location>
        <begin position="86"/>
        <end position="105"/>
    </location>
</feature>
<dbReference type="InterPro" id="IPR038765">
    <property type="entry name" value="Papain-like_cys_pep_sf"/>
</dbReference>
<dbReference type="GO" id="GO:0016579">
    <property type="term" value="P:protein deubiquitination"/>
    <property type="evidence" value="ECO:0007669"/>
    <property type="project" value="InterPro"/>
</dbReference>
<dbReference type="InterPro" id="IPR050164">
    <property type="entry name" value="Peptidase_C19"/>
</dbReference>
<dbReference type="PANTHER" id="PTHR24006">
    <property type="entry name" value="UBIQUITIN CARBOXYL-TERMINAL HYDROLASE"/>
    <property type="match status" value="1"/>
</dbReference>
<evidence type="ECO:0000256" key="2">
    <source>
        <dbReference type="ARBA" id="ARBA00009085"/>
    </source>
</evidence>
<dbReference type="Gene3D" id="3.90.70.10">
    <property type="entry name" value="Cysteine proteinases"/>
    <property type="match status" value="1"/>
</dbReference>
<dbReference type="PROSITE" id="PS50865">
    <property type="entry name" value="ZF_MYND_2"/>
    <property type="match status" value="1"/>
</dbReference>
<proteinExistence type="inferred from homology"/>
<evidence type="ECO:0000256" key="7">
    <source>
        <dbReference type="ARBA" id="ARBA00022786"/>
    </source>
</evidence>
<dbReference type="GO" id="GO:0008270">
    <property type="term" value="F:zinc ion binding"/>
    <property type="evidence" value="ECO:0007669"/>
    <property type="project" value="UniProtKB-KW"/>
</dbReference>
<feature type="region of interest" description="Disordered" evidence="12">
    <location>
        <begin position="186"/>
        <end position="205"/>
    </location>
</feature>
<dbReference type="PROSITE" id="PS50235">
    <property type="entry name" value="USP_3"/>
    <property type="match status" value="1"/>
</dbReference>
<dbReference type="STRING" id="49451.A0A1J6IHP0"/>
<dbReference type="CDD" id="cd02661">
    <property type="entry name" value="Peptidase_C19E"/>
    <property type="match status" value="1"/>
</dbReference>
<feature type="compositionally biased region" description="Basic and acidic residues" evidence="12">
    <location>
        <begin position="429"/>
        <end position="451"/>
    </location>
</feature>
<dbReference type="FunFam" id="6.10.140.2220:FF:000006">
    <property type="entry name" value="Ubiquitin carboxyl-terminal hydrolase 15"/>
    <property type="match status" value="1"/>
</dbReference>
<feature type="region of interest" description="Disordered" evidence="12">
    <location>
        <begin position="409"/>
        <end position="493"/>
    </location>
</feature>
<sequence length="1178" mass="128508">MLVGGDLGFLSSLVVAAFVAVFGPVLGFVVRRKWRRSVARREEIKRLLVLASEEAARAELLAAEEYGYGYGGYSCDYLKDDDVFVEQPVSSAPPPPPPSSTTTSYSGARQLQYQCAVCSSPTSTRCSQCKAVRYCSGKCQILHWRQGHKDECRPVSNSDHHNDVDATSHLNAYKQESDGSHLKSIEVEGRHSSESGDASPAEAAVLRSKHSAAYDGKDVRDEQSLTEAKCPNLNSSYVLHSSQCEHLDLTASSESSVDLSASDSNDSDASDSRKSAVIAKVKSQTNHSKVDGCKPPYREQPKLVSAADVVSTSGKYNPTKLSIHGDAQAKYWTSTSSSNDGSSETSSTEPSTPSSGFWEGAVPYTRSKIQSLDSIAYSASRNACNTKISDSQSTSSQPPEMARPLVSEVGEQGSNSKKNLKNPNPITVELRKPVNRAESRFEVKDETESRRSSAPLSVTSNQLDVHDSSDKCTSTSEEGRYSSSGASGNLKNHDGLKVSSLPFSSPNKSYCAVEGSTNVLQLPKDGQKESSPAKISGSHISSSNGRHEVQNIKSAKIDSTQVSSACSAESNVPLPNARNGLKSSVLKVVDQFRVSKLTRHNSLGDECEVVGRYGNKGLFPYDSFVKLHNWKNELRPFGLVNCGNSCYANAVLQCLAFTPPLTSYFLQGLHSKTCEKKGWCFTCEFESLVLKAKDGNSPLSPISIISHLESIGSNLGNGREEDAHEFLRYVIDTMQSICLREAGVSASGSFEEETTLVGLMFGGYLRSKIECMRCGGKSERQERMMDLTVEIDGDIGTLEEALKQFTHTETLDGENKYRCGRCKSYEKAKKKLKVLEAPNILTIALKRFQSGKFGKLNKTIKFPEILNLAPYMSGTSDKSPVYQLYGVVVHLDVMNAAFSGHYVCYVRNFQNRWFKVDDSSVKPVELERVLSKGAYMLLYSRCSPRAPRIMRSLAVPRDPRRSKQLACKSRSHTRSPWDSSHGDSTDQTCSECSYTNSHTSVRPSRSIFEDDSSSEQSSSLFSEGASCSTESTNRDSTSTDELFDQIFGESGGCWNNPWRNSSDSDTSSSSSSPSPLYSRHSPLADLDRYASAHEETCSSCSDSAETAGDGHGFWSGLPDRNGYAGVRESNSRTALCPNSSKHCRNLVSSHSSSKTDSSRLGRVNPSDNSKSPATCRDR</sequence>
<feature type="compositionally biased region" description="Low complexity" evidence="12">
    <location>
        <begin position="1061"/>
        <end position="1075"/>
    </location>
</feature>
<dbReference type="FunFam" id="3.90.70.10:FF:000026">
    <property type="entry name" value="Ubiquitin carboxyl-terminal hydrolase 15"/>
    <property type="match status" value="1"/>
</dbReference>
<dbReference type="InterPro" id="IPR002893">
    <property type="entry name" value="Znf_MYND"/>
</dbReference>
<dbReference type="InterPro" id="IPR001394">
    <property type="entry name" value="Peptidase_C19_UCH"/>
</dbReference>
<reference evidence="15" key="1">
    <citation type="submission" date="2016-11" db="EMBL/GenBank/DDBJ databases">
        <title>The genome of Nicotiana attenuata.</title>
        <authorList>
            <person name="Xu S."/>
            <person name="Brockmoeller T."/>
            <person name="Gaquerel E."/>
            <person name="Navarro A."/>
            <person name="Kuhl H."/>
            <person name="Gase K."/>
            <person name="Ling Z."/>
            <person name="Zhou W."/>
            <person name="Kreitzer C."/>
            <person name="Stanke M."/>
            <person name="Tang H."/>
            <person name="Lyons E."/>
            <person name="Pandey P."/>
            <person name="Pandey S.P."/>
            <person name="Timmermann B."/>
            <person name="Baldwin I.T."/>
        </authorList>
    </citation>
    <scope>NUCLEOTIDE SEQUENCE [LARGE SCALE GENOMIC DNA]</scope>
    <source>
        <strain evidence="15">UT</strain>
    </source>
</reference>
<dbReference type="Gene3D" id="6.10.140.2220">
    <property type="match status" value="1"/>
</dbReference>
<comment type="catalytic activity">
    <reaction evidence="1">
        <text>Thiol-dependent hydrolysis of ester, thioester, amide, peptide and isopeptide bonds formed by the C-terminal Gly of ubiquitin (a 76-residue protein attached to proteins as an intracellular targeting signal).</text>
        <dbReference type="EC" id="3.4.19.12"/>
    </reaction>
</comment>
<evidence type="ECO:0000256" key="3">
    <source>
        <dbReference type="ARBA" id="ARBA00012759"/>
    </source>
</evidence>
<feature type="compositionally biased region" description="Polar residues" evidence="12">
    <location>
        <begin position="452"/>
        <end position="463"/>
    </location>
</feature>
<dbReference type="OMA" id="LFYARCT"/>